<dbReference type="OrthoDB" id="843225at2759"/>
<dbReference type="InterPro" id="IPR006015">
    <property type="entry name" value="Universal_stress_UspA"/>
</dbReference>
<organism evidence="2 3">
    <name type="scientific">Dimorphilus gyrociliatus</name>
    <dbReference type="NCBI Taxonomy" id="2664684"/>
    <lineage>
        <taxon>Eukaryota</taxon>
        <taxon>Metazoa</taxon>
        <taxon>Spiralia</taxon>
        <taxon>Lophotrochozoa</taxon>
        <taxon>Annelida</taxon>
        <taxon>Polychaeta</taxon>
        <taxon>Polychaeta incertae sedis</taxon>
        <taxon>Dinophilidae</taxon>
        <taxon>Dimorphilus</taxon>
    </lineage>
</organism>
<evidence type="ECO:0000313" key="3">
    <source>
        <dbReference type="Proteomes" id="UP000549394"/>
    </source>
</evidence>
<dbReference type="EMBL" id="CAJFCJ010000032">
    <property type="protein sequence ID" value="CAD5126087.1"/>
    <property type="molecule type" value="Genomic_DNA"/>
</dbReference>
<evidence type="ECO:0000259" key="1">
    <source>
        <dbReference type="Pfam" id="PF00582"/>
    </source>
</evidence>
<proteinExistence type="predicted"/>
<dbReference type="Proteomes" id="UP000549394">
    <property type="component" value="Unassembled WGS sequence"/>
</dbReference>
<dbReference type="Pfam" id="PF00582">
    <property type="entry name" value="Usp"/>
    <property type="match status" value="1"/>
</dbReference>
<feature type="domain" description="UspA" evidence="1">
    <location>
        <begin position="5"/>
        <end position="151"/>
    </location>
</feature>
<accession>A0A7I8WD47</accession>
<dbReference type="InterPro" id="IPR014729">
    <property type="entry name" value="Rossmann-like_a/b/a_fold"/>
</dbReference>
<dbReference type="PANTHER" id="PTHR46989:SF3">
    <property type="entry name" value="USPA DOMAIN-CONTAINING PROTEIN"/>
    <property type="match status" value="1"/>
</dbReference>
<protein>
    <submittedName>
        <fullName evidence="2">DgyrCDS14255</fullName>
    </submittedName>
</protein>
<keyword evidence="3" id="KW-1185">Reference proteome</keyword>
<reference evidence="2 3" key="1">
    <citation type="submission" date="2020-08" db="EMBL/GenBank/DDBJ databases">
        <authorList>
            <person name="Hejnol A."/>
        </authorList>
    </citation>
    <scope>NUCLEOTIDE SEQUENCE [LARGE SCALE GENOMIC DNA]</scope>
</reference>
<dbReference type="CDD" id="cd23659">
    <property type="entry name" value="USP_At3g01520-like"/>
    <property type="match status" value="1"/>
</dbReference>
<dbReference type="PRINTS" id="PR01438">
    <property type="entry name" value="UNVRSLSTRESS"/>
</dbReference>
<name>A0A7I8WD47_9ANNE</name>
<dbReference type="SUPFAM" id="SSF52402">
    <property type="entry name" value="Adenine nucleotide alpha hydrolases-like"/>
    <property type="match status" value="1"/>
</dbReference>
<comment type="caution">
    <text evidence="2">The sequence shown here is derived from an EMBL/GenBank/DDBJ whole genome shotgun (WGS) entry which is preliminary data.</text>
</comment>
<sequence length="157" mass="17610">MEENKVIVAVDASAHSKNAVEYYARHVHKPGYKIYMLHCIEVPTDITSAQKQFMTPASVENLYKEEKEKTKTLDDQLKNLLIDCKVPEGDIKFIDKCGLKPGEIIVSAAKEYNATMIAMGTRGMGKIRRTILGSVSDYVVHHAHCPVLVCRYADKVN</sequence>
<dbReference type="InterPro" id="IPR006016">
    <property type="entry name" value="UspA"/>
</dbReference>
<gene>
    <name evidence="2" type="ORF">DGYR_LOCUS13368</name>
</gene>
<dbReference type="Gene3D" id="3.40.50.620">
    <property type="entry name" value="HUPs"/>
    <property type="match status" value="1"/>
</dbReference>
<dbReference type="PANTHER" id="PTHR46989">
    <property type="entry name" value="USP DOMAIN-CONTAINING PROTEIN"/>
    <property type="match status" value="1"/>
</dbReference>
<evidence type="ECO:0000313" key="2">
    <source>
        <dbReference type="EMBL" id="CAD5126087.1"/>
    </source>
</evidence>
<dbReference type="AlphaFoldDB" id="A0A7I8WD47"/>